<keyword evidence="1 7" id="KW-0831">Ubiquinone biosynthesis</keyword>
<dbReference type="GO" id="GO:0031314">
    <property type="term" value="C:extrinsic component of mitochondrial inner membrane"/>
    <property type="evidence" value="ECO:0007669"/>
    <property type="project" value="UniProtKB-UniRule"/>
</dbReference>
<comment type="subunit">
    <text evidence="7">Component of a multi-subunit COQ enzyme complex, composed of at least COQ3, COQ4, COQ5, COQ6, COQ7 and COQ9.</text>
</comment>
<keyword evidence="9" id="KW-0830">Ubiquinone</keyword>
<dbReference type="GO" id="GO:0008270">
    <property type="term" value="F:zinc ion binding"/>
    <property type="evidence" value="ECO:0007669"/>
    <property type="project" value="UniProtKB-UniRule"/>
</dbReference>
<feature type="binding site" evidence="7">
    <location>
        <position position="140"/>
    </location>
    <ligand>
        <name>Zn(2+)</name>
        <dbReference type="ChEBI" id="CHEBI:29105"/>
    </ligand>
</feature>
<protein>
    <recommendedName>
        <fullName evidence="6">4-hydroxy-3-methoxy-5-polyprenylbenzoate decarboxylase</fullName>
    </recommendedName>
</protein>
<reference evidence="9 10" key="1">
    <citation type="submission" date="2018-11" db="EMBL/GenBank/DDBJ databases">
        <title>Genome assembly of Steccherinum ochraceum LE-BIN_3174, the white-rot fungus of the Steccherinaceae family (The Residual Polyporoid clade, Polyporales, Basidiomycota).</title>
        <authorList>
            <person name="Fedorova T.V."/>
            <person name="Glazunova O.A."/>
            <person name="Landesman E.O."/>
            <person name="Moiseenko K.V."/>
            <person name="Psurtseva N.V."/>
            <person name="Savinova O.S."/>
            <person name="Shakhova N.V."/>
            <person name="Tyazhelova T.V."/>
            <person name="Vasina D.V."/>
        </authorList>
    </citation>
    <scope>NUCLEOTIDE SEQUENCE [LARGE SCALE GENOMIC DNA]</scope>
    <source>
        <strain evidence="9 10">LE-BIN_3174</strain>
    </source>
</reference>
<keyword evidence="5 7" id="KW-0456">Lyase</keyword>
<comment type="pathway">
    <text evidence="7">Cofactor biosynthesis; ubiquinone biosynthesis.</text>
</comment>
<keyword evidence="7" id="KW-0862">Zinc</keyword>
<dbReference type="UniPathway" id="UPA00232"/>
<evidence type="ECO:0000313" key="9">
    <source>
        <dbReference type="EMBL" id="TCD61667.1"/>
    </source>
</evidence>
<comment type="subcellular location">
    <subcellularLocation>
        <location evidence="7">Mitochondrion inner membrane</location>
        <topology evidence="7">Peripheral membrane protein</topology>
        <orientation evidence="7">Matrix side</orientation>
    </subcellularLocation>
</comment>
<evidence type="ECO:0000256" key="4">
    <source>
        <dbReference type="ARBA" id="ARBA00023136"/>
    </source>
</evidence>
<dbReference type="InterPro" id="IPR027540">
    <property type="entry name" value="Coq4_euk"/>
</dbReference>
<comment type="similarity">
    <text evidence="7">Belongs to the COQ4 family.</text>
</comment>
<organism evidence="9 10">
    <name type="scientific">Steccherinum ochraceum</name>
    <dbReference type="NCBI Taxonomy" id="92696"/>
    <lineage>
        <taxon>Eukaryota</taxon>
        <taxon>Fungi</taxon>
        <taxon>Dikarya</taxon>
        <taxon>Basidiomycota</taxon>
        <taxon>Agaricomycotina</taxon>
        <taxon>Agaricomycetes</taxon>
        <taxon>Polyporales</taxon>
        <taxon>Steccherinaceae</taxon>
        <taxon>Steccherinum</taxon>
    </lineage>
</organism>
<dbReference type="Proteomes" id="UP000292702">
    <property type="component" value="Unassembled WGS sequence"/>
</dbReference>
<keyword evidence="10" id="KW-1185">Reference proteome</keyword>
<proteinExistence type="inferred from homology"/>
<dbReference type="GO" id="GO:0120539">
    <property type="term" value="F:4-hydroxy-3-methoxy-5-polyprenylbenzoate decarboxylase activity"/>
    <property type="evidence" value="ECO:0007669"/>
    <property type="project" value="UniProtKB-EC"/>
</dbReference>
<evidence type="ECO:0000256" key="1">
    <source>
        <dbReference type="ARBA" id="ARBA00022688"/>
    </source>
</evidence>
<evidence type="ECO:0000256" key="3">
    <source>
        <dbReference type="ARBA" id="ARBA00023128"/>
    </source>
</evidence>
<dbReference type="Pfam" id="PF05019">
    <property type="entry name" value="Coq4"/>
    <property type="match status" value="1"/>
</dbReference>
<comment type="catalytic activity">
    <reaction evidence="7">
        <text>a 4-hydroxy-3-methoxy-5-(all-trans-polyprenyl)benzoate + H(+) = a 2-methoxy-6-(all-trans-polyprenyl)phenol + CO2</text>
        <dbReference type="Rhea" id="RHEA:81179"/>
        <dbReference type="Rhea" id="RHEA-COMP:9551"/>
        <dbReference type="Rhea" id="RHEA-COMP:10931"/>
        <dbReference type="ChEBI" id="CHEBI:15378"/>
        <dbReference type="ChEBI" id="CHEBI:16526"/>
        <dbReference type="ChEBI" id="CHEBI:62731"/>
        <dbReference type="ChEBI" id="CHEBI:84443"/>
        <dbReference type="EC" id="4.1.1.130"/>
    </reaction>
</comment>
<dbReference type="STRING" id="92696.A0A4V2MVA8"/>
<evidence type="ECO:0000256" key="7">
    <source>
        <dbReference type="HAMAP-Rule" id="MF_03111"/>
    </source>
</evidence>
<evidence type="ECO:0000256" key="8">
    <source>
        <dbReference type="SAM" id="MobiDB-lite"/>
    </source>
</evidence>
<feature type="binding site" evidence="7">
    <location>
        <position position="156"/>
    </location>
    <ligand>
        <name>Zn(2+)</name>
        <dbReference type="ChEBI" id="CHEBI:29105"/>
    </ligand>
</feature>
<comment type="caution">
    <text evidence="9">The sequence shown here is derived from an EMBL/GenBank/DDBJ whole genome shotgun (WGS) entry which is preliminary data.</text>
</comment>
<keyword evidence="3 7" id="KW-0496">Mitochondrion</keyword>
<dbReference type="PANTHER" id="PTHR12922:SF7">
    <property type="entry name" value="UBIQUINONE BIOSYNTHESIS PROTEIN COQ4 HOMOLOG, MITOCHONDRIAL"/>
    <property type="match status" value="1"/>
</dbReference>
<evidence type="ECO:0000256" key="2">
    <source>
        <dbReference type="ARBA" id="ARBA00022792"/>
    </source>
</evidence>
<dbReference type="PANTHER" id="PTHR12922">
    <property type="entry name" value="UBIQUINONE BIOSYNTHESIS PROTEIN"/>
    <property type="match status" value="1"/>
</dbReference>
<feature type="binding site" evidence="7">
    <location>
        <position position="141"/>
    </location>
    <ligand>
        <name>Zn(2+)</name>
        <dbReference type="ChEBI" id="CHEBI:29105"/>
    </ligand>
</feature>
<keyword evidence="7" id="KW-0479">Metal-binding</keyword>
<comment type="cofactor">
    <cofactor evidence="7">
        <name>Zn(2+)</name>
        <dbReference type="ChEBI" id="CHEBI:29105"/>
    </cofactor>
</comment>
<feature type="compositionally biased region" description="Basic and acidic residues" evidence="8">
    <location>
        <begin position="243"/>
        <end position="256"/>
    </location>
</feature>
<accession>A0A4V2MVA8</accession>
<name>A0A4V2MVA8_9APHY</name>
<feature type="region of interest" description="Disordered" evidence="8">
    <location>
        <begin position="243"/>
        <end position="264"/>
    </location>
</feature>
<dbReference type="OrthoDB" id="4249at2759"/>
<gene>
    <name evidence="7 9" type="primary">COQ4</name>
    <name evidence="9" type="ORF">EIP91_008115</name>
</gene>
<dbReference type="HAMAP" id="MF_03111">
    <property type="entry name" value="Coq4"/>
    <property type="match status" value="1"/>
</dbReference>
<evidence type="ECO:0000256" key="6">
    <source>
        <dbReference type="ARBA" id="ARBA00081568"/>
    </source>
</evidence>
<sequence length="264" mass="29862">MLARAALRQTQQPLYDGHVPLNWFEKGLMAIGSSYMCLANPRRGDMVAAVGDLTAGPVLPRLRDTMLASKEGRAILKERPRISTKTVDLEKLASLPEGTMGRRYISWLERCGVSPDTREPVHYVDDPELAYVMQRYRECHDLYHCLFNLPVNVEAELALKFFEFANLGLPMAGFAAAFGHFRLNSERRARLFSEYVPWAMKCGTSSKSLITVYWEKRWEQDVSQIKEELGVWDPPPARWGKAAEAKMAAERKRAEEAAAADAQP</sequence>
<keyword evidence="4 7" id="KW-0472">Membrane</keyword>
<dbReference type="AlphaFoldDB" id="A0A4V2MVA8"/>
<dbReference type="InterPro" id="IPR007715">
    <property type="entry name" value="Coq4"/>
</dbReference>
<keyword evidence="2 7" id="KW-0999">Mitochondrion inner membrane</keyword>
<evidence type="ECO:0000256" key="5">
    <source>
        <dbReference type="ARBA" id="ARBA00023239"/>
    </source>
</evidence>
<comment type="function">
    <text evidence="7">Lyase that catalyzes the C1-decarboxylation of 4-hydroxy-3-methoxy-5-(all-trans-polyprenyl)benzoic acid into 2-methoxy-6-(all-trans-polyprenyl)phenol during ubiquinone biosynthesis.</text>
</comment>
<dbReference type="EMBL" id="RWJN01000441">
    <property type="protein sequence ID" value="TCD61667.1"/>
    <property type="molecule type" value="Genomic_DNA"/>
</dbReference>
<feature type="binding site" evidence="7">
    <location>
        <position position="144"/>
    </location>
    <ligand>
        <name>Zn(2+)</name>
        <dbReference type="ChEBI" id="CHEBI:29105"/>
    </ligand>
</feature>
<evidence type="ECO:0000313" key="10">
    <source>
        <dbReference type="Proteomes" id="UP000292702"/>
    </source>
</evidence>